<feature type="transmembrane region" description="Helical" evidence="3">
    <location>
        <begin position="406"/>
        <end position="425"/>
    </location>
</feature>
<dbReference type="Proteomes" id="UP000694844">
    <property type="component" value="Chromosome 6"/>
</dbReference>
<dbReference type="SUPFAM" id="SSF103473">
    <property type="entry name" value="MFS general substrate transporter"/>
    <property type="match status" value="1"/>
</dbReference>
<dbReference type="Gene3D" id="1.20.1250.20">
    <property type="entry name" value="MFS general substrate transporter like domains"/>
    <property type="match status" value="2"/>
</dbReference>
<dbReference type="AlphaFoldDB" id="A0A8B8AAF4"/>
<keyword evidence="5" id="KW-1185">Reference proteome</keyword>
<reference evidence="6" key="1">
    <citation type="submission" date="2025-08" db="UniProtKB">
        <authorList>
            <consortium name="RefSeq"/>
        </authorList>
    </citation>
    <scope>IDENTIFICATION</scope>
    <source>
        <tissue evidence="6">Whole sample</tissue>
    </source>
</reference>
<evidence type="ECO:0000256" key="3">
    <source>
        <dbReference type="SAM" id="Phobius"/>
    </source>
</evidence>
<dbReference type="PANTHER" id="PTHR11360:SF284">
    <property type="entry name" value="EG:103B4.3 PROTEIN-RELATED"/>
    <property type="match status" value="1"/>
</dbReference>
<evidence type="ECO:0000256" key="2">
    <source>
        <dbReference type="SAM" id="MobiDB-lite"/>
    </source>
</evidence>
<feature type="transmembrane region" description="Helical" evidence="3">
    <location>
        <begin position="39"/>
        <end position="68"/>
    </location>
</feature>
<protein>
    <submittedName>
        <fullName evidence="6">Monocarboxylate transporter 13-like</fullName>
    </submittedName>
</protein>
<feature type="transmembrane region" description="Helical" evidence="3">
    <location>
        <begin position="140"/>
        <end position="161"/>
    </location>
</feature>
<feature type="compositionally biased region" description="Polar residues" evidence="2">
    <location>
        <begin position="257"/>
        <end position="276"/>
    </location>
</feature>
<name>A0A8B8AAF4_CRAVI</name>
<dbReference type="InterPro" id="IPR050327">
    <property type="entry name" value="Proton-linked_MCT"/>
</dbReference>
<feature type="transmembrane region" description="Helical" evidence="3">
    <location>
        <begin position="167"/>
        <end position="191"/>
    </location>
</feature>
<dbReference type="InterPro" id="IPR011701">
    <property type="entry name" value="MFS"/>
</dbReference>
<organism evidence="5 6">
    <name type="scientific">Crassostrea virginica</name>
    <name type="common">Eastern oyster</name>
    <dbReference type="NCBI Taxonomy" id="6565"/>
    <lineage>
        <taxon>Eukaryota</taxon>
        <taxon>Metazoa</taxon>
        <taxon>Spiralia</taxon>
        <taxon>Lophotrochozoa</taxon>
        <taxon>Mollusca</taxon>
        <taxon>Bivalvia</taxon>
        <taxon>Autobranchia</taxon>
        <taxon>Pteriomorphia</taxon>
        <taxon>Ostreida</taxon>
        <taxon>Ostreoidea</taxon>
        <taxon>Ostreidae</taxon>
        <taxon>Crassostrea</taxon>
    </lineage>
</organism>
<feature type="transmembrane region" description="Helical" evidence="3">
    <location>
        <begin position="431"/>
        <end position="452"/>
    </location>
</feature>
<accession>A0A8B8AAF4</accession>
<dbReference type="KEGG" id="cvn:111100503"/>
<keyword evidence="3" id="KW-0472">Membrane</keyword>
<feature type="domain" description="Major facilitator superfamily (MFS) profile" evidence="4">
    <location>
        <begin position="333"/>
        <end position="536"/>
    </location>
</feature>
<evidence type="ECO:0000256" key="1">
    <source>
        <dbReference type="ARBA" id="ARBA00004141"/>
    </source>
</evidence>
<keyword evidence="3" id="KW-0812">Transmembrane</keyword>
<feature type="transmembrane region" description="Helical" evidence="3">
    <location>
        <begin position="464"/>
        <end position="483"/>
    </location>
</feature>
<dbReference type="GO" id="GO:0016020">
    <property type="term" value="C:membrane"/>
    <property type="evidence" value="ECO:0007669"/>
    <property type="project" value="UniProtKB-SubCell"/>
</dbReference>
<feature type="transmembrane region" description="Helical" evidence="3">
    <location>
        <begin position="341"/>
        <end position="360"/>
    </location>
</feature>
<dbReference type="GeneID" id="111100503"/>
<dbReference type="PANTHER" id="PTHR11360">
    <property type="entry name" value="MONOCARBOXYLATE TRANSPORTER"/>
    <property type="match status" value="1"/>
</dbReference>
<evidence type="ECO:0000259" key="4">
    <source>
        <dbReference type="PROSITE" id="PS50850"/>
    </source>
</evidence>
<dbReference type="GO" id="GO:0008028">
    <property type="term" value="F:monocarboxylic acid transmembrane transporter activity"/>
    <property type="evidence" value="ECO:0007669"/>
    <property type="project" value="TreeGrafter"/>
</dbReference>
<proteinExistence type="predicted"/>
<dbReference type="RefSeq" id="XP_022288160.1">
    <property type="nucleotide sequence ID" value="XM_022432452.1"/>
</dbReference>
<dbReference type="OrthoDB" id="6082669at2759"/>
<dbReference type="Pfam" id="PF07690">
    <property type="entry name" value="MFS_1"/>
    <property type="match status" value="1"/>
</dbReference>
<comment type="subcellular location">
    <subcellularLocation>
        <location evidence="1">Membrane</location>
        <topology evidence="1">Multi-pass membrane protein</topology>
    </subcellularLocation>
</comment>
<feature type="transmembrane region" description="Helical" evidence="3">
    <location>
        <begin position="109"/>
        <end position="128"/>
    </location>
</feature>
<dbReference type="PROSITE" id="PS50850">
    <property type="entry name" value="MFS"/>
    <property type="match status" value="1"/>
</dbReference>
<feature type="transmembrane region" description="Helical" evidence="3">
    <location>
        <begin position="495"/>
        <end position="513"/>
    </location>
</feature>
<keyword evidence="3" id="KW-1133">Transmembrane helix</keyword>
<gene>
    <name evidence="6" type="primary">LOC111100503</name>
</gene>
<feature type="transmembrane region" description="Helical" evidence="3">
    <location>
        <begin position="198"/>
        <end position="219"/>
    </location>
</feature>
<sequence>MTTAYIYVQCIRDLLTVNPIMKRMKNASVCSNHPVDKGWAWVILASCSLIFMIYVGTIKTSGLFFVAFQEYYKSEASTTSIIPGILQIIYSLASLPILTFGLHHLSVRQIIIIGGSLGSIAYFLGFFADRIEILIVTHGVIYGIGFANIYGPAAYLVGLYFNRRRELANSVLVAASGFGGLVLPSLCRYLLDAYGLQGTMLILSGILFNVVALACLLTPPSFFQSLPEKEVKTKAHQAVLIREEGSNHSLMHPGKTRSISLSERTSPNNGSTQHESWGSLPQRLDLQTRHNFSLSQSFQTLGSTEAIYNLSQTQLKDPSTSENPKQKIIDFSLLKKPLLQWYLFVYCFGSIGSAYGHIFISPFARDHGISTNEISMLISVTNLCDFIGRCLCGVIANQRWIKNSTLVAISQLVTGVTLTLCSFYGPLWSFVVLAVMFGLFAGAIFSMTPTIISDFVGMENFRTSFGILILGQGITLGSGAPLLGYLRDVSHTYTASFYFMGVCLILSGLVLSMESSARTRQEKMEIVVKNGRRNDL</sequence>
<feature type="region of interest" description="Disordered" evidence="2">
    <location>
        <begin position="248"/>
        <end position="278"/>
    </location>
</feature>
<evidence type="ECO:0000313" key="6">
    <source>
        <dbReference type="RefSeq" id="XP_022288160.1"/>
    </source>
</evidence>
<feature type="transmembrane region" description="Helical" evidence="3">
    <location>
        <begin position="80"/>
        <end position="103"/>
    </location>
</feature>
<dbReference type="InterPro" id="IPR020846">
    <property type="entry name" value="MFS_dom"/>
</dbReference>
<evidence type="ECO:0000313" key="5">
    <source>
        <dbReference type="Proteomes" id="UP000694844"/>
    </source>
</evidence>
<dbReference type="InterPro" id="IPR036259">
    <property type="entry name" value="MFS_trans_sf"/>
</dbReference>